<dbReference type="Proteomes" id="UP000593566">
    <property type="component" value="Unassembled WGS sequence"/>
</dbReference>
<protein>
    <submittedName>
        <fullName evidence="2">Uncharacterized protein</fullName>
    </submittedName>
</protein>
<gene>
    <name evidence="2" type="ORF">HO133_008260</name>
</gene>
<dbReference type="RefSeq" id="XP_037156463.1">
    <property type="nucleotide sequence ID" value="XM_037299127.1"/>
</dbReference>
<comment type="caution">
    <text evidence="2">The sequence shown here is derived from an EMBL/GenBank/DDBJ whole genome shotgun (WGS) entry which is preliminary data.</text>
</comment>
<accession>A0A8H6FHX0</accession>
<dbReference type="GeneID" id="59336657"/>
<feature type="region of interest" description="Disordered" evidence="1">
    <location>
        <begin position="17"/>
        <end position="69"/>
    </location>
</feature>
<dbReference type="AlphaFoldDB" id="A0A8H6FHX0"/>
<evidence type="ECO:0000256" key="1">
    <source>
        <dbReference type="SAM" id="MobiDB-lite"/>
    </source>
</evidence>
<organism evidence="2 3">
    <name type="scientific">Letharia lupina</name>
    <dbReference type="NCBI Taxonomy" id="560253"/>
    <lineage>
        <taxon>Eukaryota</taxon>
        <taxon>Fungi</taxon>
        <taxon>Dikarya</taxon>
        <taxon>Ascomycota</taxon>
        <taxon>Pezizomycotina</taxon>
        <taxon>Lecanoromycetes</taxon>
        <taxon>OSLEUM clade</taxon>
        <taxon>Lecanoromycetidae</taxon>
        <taxon>Lecanorales</taxon>
        <taxon>Lecanorineae</taxon>
        <taxon>Parmeliaceae</taxon>
        <taxon>Letharia</taxon>
    </lineage>
</organism>
<sequence>MSDALIFEYLCSPRSSKRGTQAFHHNHPIMESSPSTSNNHSDVRAPVSSKGGESKRGSLNWIRGMGRKA</sequence>
<reference evidence="2 3" key="1">
    <citation type="journal article" date="2020" name="Genomics">
        <title>Complete, high-quality genomes from long-read metagenomic sequencing of two wolf lichen thalli reveals enigmatic genome architecture.</title>
        <authorList>
            <person name="McKenzie S.K."/>
            <person name="Walston R.F."/>
            <person name="Allen J.L."/>
        </authorList>
    </citation>
    <scope>NUCLEOTIDE SEQUENCE [LARGE SCALE GENOMIC DNA]</scope>
    <source>
        <strain evidence="2">WasteWater1</strain>
    </source>
</reference>
<name>A0A8H6FHX0_9LECA</name>
<evidence type="ECO:0000313" key="2">
    <source>
        <dbReference type="EMBL" id="KAF6228529.1"/>
    </source>
</evidence>
<proteinExistence type="predicted"/>
<dbReference type="EMBL" id="JACCJB010000004">
    <property type="protein sequence ID" value="KAF6228529.1"/>
    <property type="molecule type" value="Genomic_DNA"/>
</dbReference>
<keyword evidence="3" id="KW-1185">Reference proteome</keyword>
<evidence type="ECO:0000313" key="3">
    <source>
        <dbReference type="Proteomes" id="UP000593566"/>
    </source>
</evidence>